<keyword evidence="4" id="KW-1185">Reference proteome</keyword>
<organism evidence="3 4">
    <name type="scientific">Ophiobolus disseminans</name>
    <dbReference type="NCBI Taxonomy" id="1469910"/>
    <lineage>
        <taxon>Eukaryota</taxon>
        <taxon>Fungi</taxon>
        <taxon>Dikarya</taxon>
        <taxon>Ascomycota</taxon>
        <taxon>Pezizomycotina</taxon>
        <taxon>Dothideomycetes</taxon>
        <taxon>Pleosporomycetidae</taxon>
        <taxon>Pleosporales</taxon>
        <taxon>Pleosporineae</taxon>
        <taxon>Phaeosphaeriaceae</taxon>
        <taxon>Ophiobolus</taxon>
    </lineage>
</organism>
<feature type="compositionally biased region" description="Basic and acidic residues" evidence="1">
    <location>
        <begin position="409"/>
        <end position="421"/>
    </location>
</feature>
<protein>
    <recommendedName>
        <fullName evidence="2">Ubiquitin-like domain-containing protein</fullName>
    </recommendedName>
</protein>
<evidence type="ECO:0000313" key="4">
    <source>
        <dbReference type="Proteomes" id="UP000799424"/>
    </source>
</evidence>
<feature type="domain" description="Ubiquitin-like" evidence="2">
    <location>
        <begin position="282"/>
        <end position="364"/>
    </location>
</feature>
<dbReference type="AlphaFoldDB" id="A0A6A7A5U0"/>
<dbReference type="EMBL" id="MU006223">
    <property type="protein sequence ID" value="KAF2827955.1"/>
    <property type="molecule type" value="Genomic_DNA"/>
</dbReference>
<gene>
    <name evidence="3" type="ORF">CC86DRAFT_404988</name>
</gene>
<evidence type="ECO:0000313" key="3">
    <source>
        <dbReference type="EMBL" id="KAF2827955.1"/>
    </source>
</evidence>
<proteinExistence type="predicted"/>
<sequence>MAVPFGFSVGDFIAGIKLLKRGFHALSDARGAKADYLELRKTLDTLDEALDAATRLTTPENRAAVEAEVVGCKRCIKTFLSDFSKFELLRSGPANANKLTFALRKLQWSLCKNEDVQRFKEHLETHTTSLQLRFAVLNLDSQFQALKMAKQSTKNTEVLLNRVTTGLQLQDGLANEMRDAHNAQSCALADLGKHAQSSSEVVAGIPSHIGFIHQRLRIDLSSDMQQAMVSTLEETQKDKSATAKRLENLIAKSESLEAHLIEVKTMVQVQREVPAQILFGSPVVVVDPFEGHRLPFHLETITSFEALSAILMFRFKDTGGNAVDRIRRQLFDMYESSRQRRIDLNGRWSEAFEPGQYVEMSMLVPASPSLSTSRCPRCHHQDDQRHEENEKYHLSDDVPLVTTFGRSDGPVRYEESRGGKA</sequence>
<dbReference type="Proteomes" id="UP000799424">
    <property type="component" value="Unassembled WGS sequence"/>
</dbReference>
<dbReference type="PANTHER" id="PTHR38886:SF1">
    <property type="entry name" value="NACHT-NTPASE AND P-LOOP NTPASES N-TERMINAL DOMAIN-CONTAINING PROTEIN"/>
    <property type="match status" value="1"/>
</dbReference>
<reference evidence="3" key="1">
    <citation type="journal article" date="2020" name="Stud. Mycol.">
        <title>101 Dothideomycetes genomes: a test case for predicting lifestyles and emergence of pathogens.</title>
        <authorList>
            <person name="Haridas S."/>
            <person name="Albert R."/>
            <person name="Binder M."/>
            <person name="Bloem J."/>
            <person name="Labutti K."/>
            <person name="Salamov A."/>
            <person name="Andreopoulos B."/>
            <person name="Baker S."/>
            <person name="Barry K."/>
            <person name="Bills G."/>
            <person name="Bluhm B."/>
            <person name="Cannon C."/>
            <person name="Castanera R."/>
            <person name="Culley D."/>
            <person name="Daum C."/>
            <person name="Ezra D."/>
            <person name="Gonzalez J."/>
            <person name="Henrissat B."/>
            <person name="Kuo A."/>
            <person name="Liang C."/>
            <person name="Lipzen A."/>
            <person name="Lutzoni F."/>
            <person name="Magnuson J."/>
            <person name="Mondo S."/>
            <person name="Nolan M."/>
            <person name="Ohm R."/>
            <person name="Pangilinan J."/>
            <person name="Park H.-J."/>
            <person name="Ramirez L."/>
            <person name="Alfaro M."/>
            <person name="Sun H."/>
            <person name="Tritt A."/>
            <person name="Yoshinaga Y."/>
            <person name="Zwiers L.-H."/>
            <person name="Turgeon B."/>
            <person name="Goodwin S."/>
            <person name="Spatafora J."/>
            <person name="Crous P."/>
            <person name="Grigoriev I."/>
        </authorList>
    </citation>
    <scope>NUCLEOTIDE SEQUENCE</scope>
    <source>
        <strain evidence="3">CBS 113818</strain>
    </source>
</reference>
<dbReference type="Pfam" id="PF22893">
    <property type="entry name" value="ULD_2"/>
    <property type="match status" value="1"/>
</dbReference>
<dbReference type="OrthoDB" id="3045089at2759"/>
<dbReference type="PANTHER" id="PTHR38886">
    <property type="entry name" value="SESA DOMAIN-CONTAINING PROTEIN"/>
    <property type="match status" value="1"/>
</dbReference>
<accession>A0A6A7A5U0</accession>
<name>A0A6A7A5U0_9PLEO</name>
<evidence type="ECO:0000259" key="2">
    <source>
        <dbReference type="Pfam" id="PF22893"/>
    </source>
</evidence>
<dbReference type="InterPro" id="IPR054464">
    <property type="entry name" value="ULD_fung"/>
</dbReference>
<feature type="region of interest" description="Disordered" evidence="1">
    <location>
        <begin position="399"/>
        <end position="421"/>
    </location>
</feature>
<evidence type="ECO:0000256" key="1">
    <source>
        <dbReference type="SAM" id="MobiDB-lite"/>
    </source>
</evidence>